<evidence type="ECO:0000256" key="3">
    <source>
        <dbReference type="ARBA" id="ARBA00022801"/>
    </source>
</evidence>
<keyword evidence="8" id="KW-1185">Reference proteome</keyword>
<organism evidence="7 8">
    <name type="scientific">Catenulispora yoronensis</name>
    <dbReference type="NCBI Taxonomy" id="450799"/>
    <lineage>
        <taxon>Bacteria</taxon>
        <taxon>Bacillati</taxon>
        <taxon>Actinomycetota</taxon>
        <taxon>Actinomycetes</taxon>
        <taxon>Catenulisporales</taxon>
        <taxon>Catenulisporaceae</taxon>
        <taxon>Catenulispora</taxon>
    </lineage>
</organism>
<accession>A0ABN2TPP9</accession>
<reference evidence="7 8" key="1">
    <citation type="journal article" date="2019" name="Int. J. Syst. Evol. Microbiol.">
        <title>The Global Catalogue of Microorganisms (GCM) 10K type strain sequencing project: providing services to taxonomists for standard genome sequencing and annotation.</title>
        <authorList>
            <consortium name="The Broad Institute Genomics Platform"/>
            <consortium name="The Broad Institute Genome Sequencing Center for Infectious Disease"/>
            <person name="Wu L."/>
            <person name="Ma J."/>
        </authorList>
    </citation>
    <scope>NUCLEOTIDE SEQUENCE [LARGE SCALE GENOMIC DNA]</scope>
    <source>
        <strain evidence="7 8">JCM 16014</strain>
    </source>
</reference>
<keyword evidence="3" id="KW-0378">Hydrolase</keyword>
<dbReference type="SUPFAM" id="SSF54001">
    <property type="entry name" value="Cysteine proteinases"/>
    <property type="match status" value="1"/>
</dbReference>
<comment type="similarity">
    <text evidence="1">Belongs to the peptidase C40 family.</text>
</comment>
<dbReference type="Gene3D" id="3.90.1720.10">
    <property type="entry name" value="endopeptidase domain like (from Nostoc punctiforme)"/>
    <property type="match status" value="1"/>
</dbReference>
<keyword evidence="2" id="KW-0645">Protease</keyword>
<evidence type="ECO:0000313" key="7">
    <source>
        <dbReference type="EMBL" id="GAA2016935.1"/>
    </source>
</evidence>
<evidence type="ECO:0000256" key="2">
    <source>
        <dbReference type="ARBA" id="ARBA00022670"/>
    </source>
</evidence>
<feature type="region of interest" description="Disordered" evidence="5">
    <location>
        <begin position="9"/>
        <end position="30"/>
    </location>
</feature>
<protein>
    <recommendedName>
        <fullName evidence="6">NlpC/P60 domain-containing protein</fullName>
    </recommendedName>
</protein>
<sequence>MLAAGALLATAADRLGGPSGPSEASGQASGNVFGQVFGLAAVGIPEAPQPAATPESTAALGTTAPSMTAPSTTVPKKTAPAKKAPVKKAPARKAPPNRAPVKKAPTRRAPVKKAPIKKAPVKKAPVKNAPPKKVSTATRLPAATNPKAAAAVHEAMSLIGVPYRWGGTTRAGFDCSGFTQHVWASAGVKIPRTARAQADAGTPVPLNKAQPGDLVVFYASRYHVGIYIGGGLVVDSPHPGSHVRTDPIRSMPVAVVVRPHS</sequence>
<evidence type="ECO:0000256" key="5">
    <source>
        <dbReference type="SAM" id="MobiDB-lite"/>
    </source>
</evidence>
<dbReference type="Proteomes" id="UP001500751">
    <property type="component" value="Unassembled WGS sequence"/>
</dbReference>
<dbReference type="PANTHER" id="PTHR47359:SF3">
    <property type="entry name" value="NLP_P60 DOMAIN-CONTAINING PROTEIN-RELATED"/>
    <property type="match status" value="1"/>
</dbReference>
<gene>
    <name evidence="7" type="ORF">GCM10009839_10850</name>
</gene>
<feature type="compositionally biased region" description="Low complexity" evidence="5">
    <location>
        <begin position="62"/>
        <end position="83"/>
    </location>
</feature>
<dbReference type="Pfam" id="PF00877">
    <property type="entry name" value="NLPC_P60"/>
    <property type="match status" value="1"/>
</dbReference>
<name>A0ABN2TPP9_9ACTN</name>
<evidence type="ECO:0000256" key="1">
    <source>
        <dbReference type="ARBA" id="ARBA00007074"/>
    </source>
</evidence>
<dbReference type="EMBL" id="BAAAQN010000004">
    <property type="protein sequence ID" value="GAA2016935.1"/>
    <property type="molecule type" value="Genomic_DNA"/>
</dbReference>
<feature type="domain" description="NlpC/P60" evidence="6">
    <location>
        <begin position="145"/>
        <end position="261"/>
    </location>
</feature>
<evidence type="ECO:0000259" key="6">
    <source>
        <dbReference type="PROSITE" id="PS51935"/>
    </source>
</evidence>
<feature type="region of interest" description="Disordered" evidence="5">
    <location>
        <begin position="46"/>
        <end position="139"/>
    </location>
</feature>
<proteinExistence type="inferred from homology"/>
<feature type="compositionally biased region" description="Basic residues" evidence="5">
    <location>
        <begin position="100"/>
        <end position="125"/>
    </location>
</feature>
<comment type="caution">
    <text evidence="7">The sequence shown here is derived from an EMBL/GenBank/DDBJ whole genome shotgun (WGS) entry which is preliminary data.</text>
</comment>
<dbReference type="InterPro" id="IPR000064">
    <property type="entry name" value="NLP_P60_dom"/>
</dbReference>
<dbReference type="PROSITE" id="PS51935">
    <property type="entry name" value="NLPC_P60"/>
    <property type="match status" value="1"/>
</dbReference>
<dbReference type="InterPro" id="IPR051794">
    <property type="entry name" value="PG_Endopeptidase_C40"/>
</dbReference>
<evidence type="ECO:0000313" key="8">
    <source>
        <dbReference type="Proteomes" id="UP001500751"/>
    </source>
</evidence>
<dbReference type="PANTHER" id="PTHR47359">
    <property type="entry name" value="PEPTIDOGLYCAN DL-ENDOPEPTIDASE CWLO"/>
    <property type="match status" value="1"/>
</dbReference>
<evidence type="ECO:0000256" key="4">
    <source>
        <dbReference type="ARBA" id="ARBA00022807"/>
    </source>
</evidence>
<dbReference type="InterPro" id="IPR038765">
    <property type="entry name" value="Papain-like_cys_pep_sf"/>
</dbReference>
<keyword evidence="4" id="KW-0788">Thiol protease</keyword>